<gene>
    <name evidence="21" type="primary">LOC107224872</name>
</gene>
<dbReference type="InterPro" id="IPR013608">
    <property type="entry name" value="VWA_N"/>
</dbReference>
<evidence type="ECO:0000256" key="6">
    <source>
        <dbReference type="ARBA" id="ARBA00022723"/>
    </source>
</evidence>
<evidence type="ECO:0000256" key="5">
    <source>
        <dbReference type="ARBA" id="ARBA00022692"/>
    </source>
</evidence>
<evidence type="ECO:0000256" key="2">
    <source>
        <dbReference type="ARBA" id="ARBA00022448"/>
    </source>
</evidence>
<dbReference type="InterPro" id="IPR002035">
    <property type="entry name" value="VWF_A"/>
</dbReference>
<evidence type="ECO:0000256" key="8">
    <source>
        <dbReference type="ARBA" id="ARBA00022837"/>
    </source>
</evidence>
<dbReference type="FunCoup" id="A0A6J0C286">
    <property type="interactions" value="116"/>
</dbReference>
<keyword evidence="6" id="KW-0479">Metal-binding</keyword>
<protein>
    <submittedName>
        <fullName evidence="21">Voltage-dependent calcium channel subunit alpha-2/delta-3 isoform X1</fullName>
    </submittedName>
</protein>
<dbReference type="SMART" id="SM00327">
    <property type="entry name" value="VWA"/>
    <property type="match status" value="1"/>
</dbReference>
<evidence type="ECO:0000256" key="12">
    <source>
        <dbReference type="ARBA" id="ARBA00023136"/>
    </source>
</evidence>
<keyword evidence="10 17" id="KW-1133">Transmembrane helix</keyword>
<comment type="subcellular location">
    <subcellularLocation>
        <location evidence="1">Membrane</location>
        <topology evidence="1">Single-pass type I membrane protein</topology>
    </subcellularLocation>
</comment>
<dbReference type="PANTHER" id="PTHR10166">
    <property type="entry name" value="VOLTAGE-DEPENDENT CALCIUM CHANNEL SUBUNIT ALPHA-2/DELTA-RELATED"/>
    <property type="match status" value="1"/>
</dbReference>
<feature type="transmembrane region" description="Helical" evidence="17">
    <location>
        <begin position="1262"/>
        <end position="1284"/>
    </location>
</feature>
<keyword evidence="20" id="KW-1185">Reference proteome</keyword>
<keyword evidence="7 18" id="KW-0732">Signal</keyword>
<dbReference type="InterPro" id="IPR051173">
    <property type="entry name" value="Ca_channel_alpha-2/delta"/>
</dbReference>
<feature type="compositionally biased region" description="Basic and acidic residues" evidence="16">
    <location>
        <begin position="1094"/>
        <end position="1119"/>
    </location>
</feature>
<keyword evidence="11" id="KW-0406">Ion transport</keyword>
<keyword evidence="5 17" id="KW-0812">Transmembrane</keyword>
<sequence>MQSPFLTSVIITLMILAEGPSGRTERISYNTVKSWAHKLGFELSLLGKYVTRVQELEESYRQAEVKPRDGAALVQEIAKDIGFLMESKISAVKRIMDVAESLAENASNDVKPPVMYHNAKDNNLTMTYSAHFGRRVNLNYSNFHIPTNVYNQSYNVVTAITWAQKLNTTFMNNYDLDPSLSWQYFGSATGFMMQYPAISWNMEPVDLFDCRTRNWYIEAAASPKDILILVDNSGSMTGIRKEIARHVVNSILDTLGNNDFVNVIKFSNETHEVVACFNNTLVQANLANIRELKTAMECVDTDKIANFSIVLRQAFELLENFREQRKGTLCNQAIMLVTDGVPENYKEIFATYNWRANSDDPDMGDMPVRVFTYLIGREVPDVRDVRWMACANRGYYVHLSTMAEVSEKVLNYIPVMARPLVLRRTDHPVIWTPVYADVTDPIMTDWLWEQRERSYQRELVETHRIHNPETRQRLMNLREERERRFVQKHKRTYDQDDDLQEYRLMTTVSVPVFNRRPNANITEQVLVNGAYWVTKTRETRIAELLGVAGIDVPIKEIEKLMLPHMLGVNGYAFIVTNNGYILIHPDLRPVFRNILKPAYNSVDMAEVELIDDGTIPRNFSKSLLQFRDLVINQSSGMTTLHTKYHYDDMQRVGRMRRDYFYTSINNTPFTVVVSLPVHGHGGSYRVHAIEEIHRYQHQRDKDATDYFSGSNWRVHPDWTYCGYHYDGDHSFSTPEEELLHFLRRTRVPGWKWMDMNRVGSHPPEHSHSGSSRVNTSKVERTSYYCDRNLLLSLVFDAMVTEWFANASTVREEKGPLAMLMNLLSRKELQQRFGFTLAFVATHSGLTRWQDFPIENDTQPEDHFGKLHPRAIDEVWYKRAVEQYYVQPDSFVFSVPIDDAGADNETFVTASHAIFIGIGKMKAPAAVVGFQFKHSKLQSLFRNITYSCEGLGNCQRSCEDEGLHCYLVDNNGYVVAGENSSDAGKFFGQINKHVMLSLVENGIFDEIEIYDYQAVCFRDEKKICSHGNILLTPLKTLERAANWVLGSLAWIWVKSGIWSSADYAYAYPYPKDDDDEQIDEETEDEDEEEDGIMVEEVKSKPDVPDEKANAEKSHETNDQDRNDEEPNAETKGEKDNQPPQIKRTRPETCDQRMKLYLLQNVSADKYDIDCVSVGDVERDCERPYVVQPVDSSNMILLVVDAICLKSDAEKLTVAPKEVEDYKDSLACYKAANSLPRRRPDSCIRNHTKEREIKDLCGGASRGIGITLLSMLLPILLTVPSSLFAFF</sequence>
<keyword evidence="13" id="KW-1015">Disulfide bond</keyword>
<feature type="signal peptide" evidence="18">
    <location>
        <begin position="1"/>
        <end position="24"/>
    </location>
</feature>
<dbReference type="RefSeq" id="XP_015520588.2">
    <property type="nucleotide sequence ID" value="XM_015665102.2"/>
</dbReference>
<evidence type="ECO:0000256" key="9">
    <source>
        <dbReference type="ARBA" id="ARBA00022882"/>
    </source>
</evidence>
<dbReference type="KEGG" id="nlo:107224872"/>
<reference evidence="21" key="1">
    <citation type="submission" date="2025-08" db="UniProtKB">
        <authorList>
            <consortium name="RefSeq"/>
        </authorList>
    </citation>
    <scope>IDENTIFICATION</scope>
    <source>
        <tissue evidence="21">Thorax and Abdomen</tissue>
    </source>
</reference>
<name>A0A6J0C286_NEOLC</name>
<dbReference type="OrthoDB" id="10054666at2759"/>
<keyword evidence="12 17" id="KW-0472">Membrane</keyword>
<dbReference type="CDD" id="cd01463">
    <property type="entry name" value="vWA_VGCC_like"/>
    <property type="match status" value="1"/>
</dbReference>
<dbReference type="Pfam" id="PF13519">
    <property type="entry name" value="VWA_2"/>
    <property type="match status" value="1"/>
</dbReference>
<evidence type="ECO:0000256" key="18">
    <source>
        <dbReference type="SAM" id="SignalP"/>
    </source>
</evidence>
<feature type="compositionally biased region" description="Acidic residues" evidence="16">
    <location>
        <begin position="1071"/>
        <end position="1092"/>
    </location>
</feature>
<dbReference type="InterPro" id="IPR013680">
    <property type="entry name" value="VDCC_a2/dsu"/>
</dbReference>
<dbReference type="PROSITE" id="PS50234">
    <property type="entry name" value="VWFA"/>
    <property type="match status" value="1"/>
</dbReference>
<evidence type="ECO:0000256" key="7">
    <source>
        <dbReference type="ARBA" id="ARBA00022729"/>
    </source>
</evidence>
<dbReference type="Pfam" id="PF08473">
    <property type="entry name" value="VGCC_alpha2"/>
    <property type="match status" value="1"/>
</dbReference>
<dbReference type="PANTHER" id="PTHR10166:SF63">
    <property type="entry name" value="STRAIGHTJACKET, ISOFORM C"/>
    <property type="match status" value="1"/>
</dbReference>
<accession>A0A6J0C286</accession>
<keyword evidence="2" id="KW-0813">Transport</keyword>
<evidence type="ECO:0000256" key="17">
    <source>
        <dbReference type="SAM" id="Phobius"/>
    </source>
</evidence>
<dbReference type="InParanoid" id="A0A6J0C286"/>
<evidence type="ECO:0000256" key="16">
    <source>
        <dbReference type="SAM" id="MobiDB-lite"/>
    </source>
</evidence>
<feature type="chain" id="PRO_5046571349" evidence="18">
    <location>
        <begin position="25"/>
        <end position="1285"/>
    </location>
</feature>
<proteinExistence type="predicted"/>
<keyword evidence="14" id="KW-0325">Glycoprotein</keyword>
<keyword evidence="9" id="KW-0851">Voltage-gated channel</keyword>
<dbReference type="Proteomes" id="UP000829291">
    <property type="component" value="Chromosome 1"/>
</dbReference>
<keyword evidence="8" id="KW-0106">Calcium</keyword>
<dbReference type="SUPFAM" id="SSF53300">
    <property type="entry name" value="vWA-like"/>
    <property type="match status" value="1"/>
</dbReference>
<dbReference type="GO" id="GO:0005245">
    <property type="term" value="F:voltage-gated calcium channel activity"/>
    <property type="evidence" value="ECO:0007669"/>
    <property type="project" value="TreeGrafter"/>
</dbReference>
<evidence type="ECO:0000256" key="11">
    <source>
        <dbReference type="ARBA" id="ARBA00023065"/>
    </source>
</evidence>
<evidence type="ECO:0000256" key="3">
    <source>
        <dbReference type="ARBA" id="ARBA00022568"/>
    </source>
</evidence>
<dbReference type="GO" id="GO:0046872">
    <property type="term" value="F:metal ion binding"/>
    <property type="evidence" value="ECO:0007669"/>
    <property type="project" value="UniProtKB-KW"/>
</dbReference>
<evidence type="ECO:0000256" key="13">
    <source>
        <dbReference type="ARBA" id="ARBA00023157"/>
    </source>
</evidence>
<evidence type="ECO:0000259" key="19">
    <source>
        <dbReference type="PROSITE" id="PS50234"/>
    </source>
</evidence>
<feature type="domain" description="VWFA" evidence="19">
    <location>
        <begin position="225"/>
        <end position="413"/>
    </location>
</feature>
<evidence type="ECO:0000256" key="14">
    <source>
        <dbReference type="ARBA" id="ARBA00023180"/>
    </source>
</evidence>
<evidence type="ECO:0000256" key="15">
    <source>
        <dbReference type="ARBA" id="ARBA00023303"/>
    </source>
</evidence>
<evidence type="ECO:0000256" key="4">
    <source>
        <dbReference type="ARBA" id="ARBA00022673"/>
    </source>
</evidence>
<dbReference type="Gene3D" id="3.30.450.20">
    <property type="entry name" value="PAS domain"/>
    <property type="match status" value="1"/>
</dbReference>
<organism evidence="21">
    <name type="scientific">Neodiprion lecontei</name>
    <name type="common">Redheaded pine sawfly</name>
    <dbReference type="NCBI Taxonomy" id="441921"/>
    <lineage>
        <taxon>Eukaryota</taxon>
        <taxon>Metazoa</taxon>
        <taxon>Ecdysozoa</taxon>
        <taxon>Arthropoda</taxon>
        <taxon>Hexapoda</taxon>
        <taxon>Insecta</taxon>
        <taxon>Pterygota</taxon>
        <taxon>Neoptera</taxon>
        <taxon>Endopterygota</taxon>
        <taxon>Hymenoptera</taxon>
        <taxon>Tenthredinoidea</taxon>
        <taxon>Diprionidae</taxon>
        <taxon>Diprioninae</taxon>
        <taxon>Neodiprion</taxon>
    </lineage>
</organism>
<dbReference type="GeneID" id="107224872"/>
<evidence type="ECO:0000313" key="20">
    <source>
        <dbReference type="Proteomes" id="UP000829291"/>
    </source>
</evidence>
<dbReference type="Gene3D" id="3.40.50.410">
    <property type="entry name" value="von Willebrand factor, type A domain"/>
    <property type="match status" value="1"/>
</dbReference>
<keyword evidence="4" id="KW-0107">Calcium channel</keyword>
<evidence type="ECO:0000256" key="1">
    <source>
        <dbReference type="ARBA" id="ARBA00004479"/>
    </source>
</evidence>
<feature type="region of interest" description="Disordered" evidence="16">
    <location>
        <begin position="1069"/>
        <end position="1147"/>
    </location>
</feature>
<dbReference type="GO" id="GO:0005891">
    <property type="term" value="C:voltage-gated calcium channel complex"/>
    <property type="evidence" value="ECO:0007669"/>
    <property type="project" value="TreeGrafter"/>
</dbReference>
<evidence type="ECO:0000256" key="10">
    <source>
        <dbReference type="ARBA" id="ARBA00022989"/>
    </source>
</evidence>
<dbReference type="Pfam" id="PF08399">
    <property type="entry name" value="VWA_N"/>
    <property type="match status" value="1"/>
</dbReference>
<evidence type="ECO:0000313" key="21">
    <source>
        <dbReference type="RefSeq" id="XP_015520588.2"/>
    </source>
</evidence>
<dbReference type="InterPro" id="IPR036465">
    <property type="entry name" value="vWFA_dom_sf"/>
</dbReference>
<keyword evidence="15" id="KW-0407">Ion channel</keyword>
<keyword evidence="3" id="KW-0109">Calcium transport</keyword>